<dbReference type="Proteomes" id="UP000654947">
    <property type="component" value="Unassembled WGS sequence"/>
</dbReference>
<feature type="region of interest" description="Disordered" evidence="1">
    <location>
        <begin position="327"/>
        <end position="360"/>
    </location>
</feature>
<dbReference type="RefSeq" id="WP_193517584.1">
    <property type="nucleotide sequence ID" value="NZ_BMXL01000005.1"/>
</dbReference>
<evidence type="ECO:0000256" key="1">
    <source>
        <dbReference type="SAM" id="MobiDB-lite"/>
    </source>
</evidence>
<comment type="caution">
    <text evidence="3">The sequence shown here is derived from an EMBL/GenBank/DDBJ whole genome shotgun (WGS) entry which is preliminary data.</text>
</comment>
<evidence type="ECO:0000313" key="4">
    <source>
        <dbReference type="Proteomes" id="UP000654947"/>
    </source>
</evidence>
<dbReference type="EMBL" id="BMXL01000005">
    <property type="protein sequence ID" value="GHD20889.1"/>
    <property type="molecule type" value="Genomic_DNA"/>
</dbReference>
<dbReference type="InterPro" id="IPR036388">
    <property type="entry name" value="WH-like_DNA-bd_sf"/>
</dbReference>
<organism evidence="3 4">
    <name type="scientific">Nocardiopsis kunsanensis</name>
    <dbReference type="NCBI Taxonomy" id="141693"/>
    <lineage>
        <taxon>Bacteria</taxon>
        <taxon>Bacillati</taxon>
        <taxon>Actinomycetota</taxon>
        <taxon>Actinomycetes</taxon>
        <taxon>Streptosporangiales</taxon>
        <taxon>Nocardiopsidaceae</taxon>
        <taxon>Nocardiopsis</taxon>
    </lineage>
</organism>
<dbReference type="Gene3D" id="3.60.15.10">
    <property type="entry name" value="Ribonuclease Z/Hydroxyacylglutathione hydrolase-like"/>
    <property type="match status" value="1"/>
</dbReference>
<reference evidence="3 4" key="1">
    <citation type="journal article" date="2014" name="Int. J. Syst. Evol. Microbiol.">
        <title>Complete genome sequence of Corynebacterium casei LMG S-19264T (=DSM 44701T), isolated from a smear-ripened cheese.</title>
        <authorList>
            <consortium name="US DOE Joint Genome Institute (JGI-PGF)"/>
            <person name="Walter F."/>
            <person name="Albersmeier A."/>
            <person name="Kalinowski J."/>
            <person name="Ruckert C."/>
        </authorList>
    </citation>
    <scope>NUCLEOTIDE SEQUENCE [LARGE SCALE GENOMIC DNA]</scope>
    <source>
        <strain evidence="3 4">KCTC 19473</strain>
    </source>
</reference>
<dbReference type="AlphaFoldDB" id="A0A918XAP7"/>
<feature type="compositionally biased region" description="Pro residues" evidence="1">
    <location>
        <begin position="348"/>
        <end position="360"/>
    </location>
</feature>
<dbReference type="PANTHER" id="PTHR42951">
    <property type="entry name" value="METALLO-BETA-LACTAMASE DOMAIN-CONTAINING"/>
    <property type="match status" value="1"/>
</dbReference>
<feature type="domain" description="Metallo-beta-lactamase" evidence="2">
    <location>
        <begin position="28"/>
        <end position="244"/>
    </location>
</feature>
<evidence type="ECO:0000259" key="2">
    <source>
        <dbReference type="SMART" id="SM00849"/>
    </source>
</evidence>
<dbReference type="Pfam" id="PF00753">
    <property type="entry name" value="Lactamase_B"/>
    <property type="match status" value="1"/>
</dbReference>
<accession>A0A918XAP7</accession>
<dbReference type="SUPFAM" id="SSF56281">
    <property type="entry name" value="Metallo-hydrolase/oxidoreductase"/>
    <property type="match status" value="1"/>
</dbReference>
<dbReference type="InterPro" id="IPR001279">
    <property type="entry name" value="Metallo-B-lactamas"/>
</dbReference>
<dbReference type="Gene3D" id="1.10.10.10">
    <property type="entry name" value="Winged helix-like DNA-binding domain superfamily/Winged helix DNA-binding domain"/>
    <property type="match status" value="1"/>
</dbReference>
<protein>
    <recommendedName>
        <fullName evidence="2">Metallo-beta-lactamase domain-containing protein</fullName>
    </recommendedName>
</protein>
<name>A0A918XAP7_9ACTN</name>
<evidence type="ECO:0000313" key="3">
    <source>
        <dbReference type="EMBL" id="GHD20889.1"/>
    </source>
</evidence>
<gene>
    <name evidence="3" type="ORF">GCM10007147_13650</name>
</gene>
<dbReference type="SMART" id="SM00849">
    <property type="entry name" value="Lactamase_B"/>
    <property type="match status" value="1"/>
</dbReference>
<sequence length="360" mass="39249">MREIPQVEELGHGVWSLPVPIPGSPLGFTYVYLVSGDDGAVLVDTGWNHDETWETLVRSVEQTGHRIEDVRGAVLTHFHPDHAGLAGRLRAASGAWIAMHPADIAVTERLAASPAPDRLATMAEQLRRAGFPEEDLAAFAEQTDLSTNTTVPDRPLADGDTVDLAGRRLRAVWTPGHSPGHLCLHLDDADVFFTGDHVLPRITPHVGQFPLLSTDGDPLGAFLTAQADVGRMPGSDRLLCLPSHEHRFTGLTQRTEAIVTHHEDRLDEMAELLRREGRATLWQVTSGLTWRRPWADMRVRARHMAAAETVAHLRLLEERGRAARTGTADLPLWSATTADVPAQDPSNTPGPPSAPTPTAE</sequence>
<keyword evidence="4" id="KW-1185">Reference proteome</keyword>
<dbReference type="InterPro" id="IPR036866">
    <property type="entry name" value="RibonucZ/Hydroxyglut_hydro"/>
</dbReference>
<dbReference type="PANTHER" id="PTHR42951:SF4">
    <property type="entry name" value="ACYL-COENZYME A THIOESTERASE MBLAC2"/>
    <property type="match status" value="1"/>
</dbReference>
<proteinExistence type="predicted"/>
<dbReference type="InterPro" id="IPR050855">
    <property type="entry name" value="NDM-1-like"/>
</dbReference>